<keyword evidence="6" id="KW-0808">Transferase</keyword>
<keyword evidence="2 4" id="KW-0863">Zinc-finger</keyword>
<keyword evidence="6" id="KW-0489">Methyltransferase</keyword>
<evidence type="ECO:0000313" key="7">
    <source>
        <dbReference type="Proteomes" id="UP000597762"/>
    </source>
</evidence>
<evidence type="ECO:0000256" key="3">
    <source>
        <dbReference type="ARBA" id="ARBA00022833"/>
    </source>
</evidence>
<organism evidence="6 7">
    <name type="scientific">Acanthosepion pharaonis</name>
    <name type="common">Pharaoh cuttlefish</name>
    <name type="synonym">Sepia pharaonis</name>
    <dbReference type="NCBI Taxonomy" id="158019"/>
    <lineage>
        <taxon>Eukaryota</taxon>
        <taxon>Metazoa</taxon>
        <taxon>Spiralia</taxon>
        <taxon>Lophotrochozoa</taxon>
        <taxon>Mollusca</taxon>
        <taxon>Cephalopoda</taxon>
        <taxon>Coleoidea</taxon>
        <taxon>Decapodiformes</taxon>
        <taxon>Sepiida</taxon>
        <taxon>Sepiina</taxon>
        <taxon>Sepiidae</taxon>
        <taxon>Acanthosepion</taxon>
    </lineage>
</organism>
<evidence type="ECO:0000256" key="4">
    <source>
        <dbReference type="PROSITE-ProRule" id="PRU00134"/>
    </source>
</evidence>
<sequence>MEKRVGEIICQELPYVHVLSSKKRGEHCDYCFDRVGKLKTCSSCHVLKYCCRKCQQSDWKLHKLECKCLKNVPPAIMTESICMFLRLLIRHKNGDHEKIFNDDPLWGRSFQDLMSHSSDIKKDEKRNNQFHHIMDVLSKLIGSSFELPSTEILWEIFGKMLINSHSIQDQEHKETLGIGIYLGTSKLDHSCDPNAVFTFSGPEITIRAVRQVVKAEPQQVFISYIDTNRPSWERKQELKERFYFDCQCSLCTTKCQQIDCLMTSIKCPNSECNGFIGLKRDGKDNSVWPCGKCKHAPQTTKMIEQLHRIWDASCSHKIRLDELFKQGDMKFTLDFAEEKLESLLENNFYKFNSNLIKIMEFAKDACIQLEFWEKAANYAEKVSEGILHTFPSVNITVGLSFLMLGKLQLYLDRTQKASKSLKVAENILRVTHGSDHALYQLLVDFQQQCCLLLGNSVHFLEQGKHKS</sequence>
<keyword evidence="7" id="KW-1185">Reference proteome</keyword>
<evidence type="ECO:0000313" key="6">
    <source>
        <dbReference type="EMBL" id="CAE1171665.1"/>
    </source>
</evidence>
<dbReference type="InterPro" id="IPR046341">
    <property type="entry name" value="SET_dom_sf"/>
</dbReference>
<dbReference type="PROSITE" id="PS50865">
    <property type="entry name" value="ZF_MYND_2"/>
    <property type="match status" value="1"/>
</dbReference>
<dbReference type="SUPFAM" id="SSF82199">
    <property type="entry name" value="SET domain"/>
    <property type="match status" value="1"/>
</dbReference>
<dbReference type="Gene3D" id="2.170.270.10">
    <property type="entry name" value="SET domain"/>
    <property type="match status" value="1"/>
</dbReference>
<dbReference type="Pfam" id="PF01753">
    <property type="entry name" value="zf-MYND"/>
    <property type="match status" value="1"/>
</dbReference>
<reference evidence="6" key="1">
    <citation type="submission" date="2021-01" db="EMBL/GenBank/DDBJ databases">
        <authorList>
            <person name="Li R."/>
            <person name="Bekaert M."/>
        </authorList>
    </citation>
    <scope>NUCLEOTIDE SEQUENCE</scope>
    <source>
        <strain evidence="6">Farmed</strain>
    </source>
</reference>
<dbReference type="InterPro" id="IPR011990">
    <property type="entry name" value="TPR-like_helical_dom_sf"/>
</dbReference>
<feature type="domain" description="MYND-type" evidence="5">
    <location>
        <begin position="28"/>
        <end position="66"/>
    </location>
</feature>
<keyword evidence="1" id="KW-0479">Metal-binding</keyword>
<dbReference type="GO" id="GO:0140954">
    <property type="term" value="F:histone H3K36 dimethyltransferase activity"/>
    <property type="evidence" value="ECO:0007669"/>
    <property type="project" value="UniProtKB-EC"/>
</dbReference>
<evidence type="ECO:0000256" key="1">
    <source>
        <dbReference type="ARBA" id="ARBA00022723"/>
    </source>
</evidence>
<dbReference type="GO" id="GO:0032259">
    <property type="term" value="P:methylation"/>
    <property type="evidence" value="ECO:0007669"/>
    <property type="project" value="UniProtKB-KW"/>
</dbReference>
<dbReference type="OrthoDB" id="265717at2759"/>
<dbReference type="GO" id="GO:0005634">
    <property type="term" value="C:nucleus"/>
    <property type="evidence" value="ECO:0007669"/>
    <property type="project" value="TreeGrafter"/>
</dbReference>
<gene>
    <name evidence="6" type="ORF">SPHA_11688</name>
</gene>
<dbReference type="GO" id="GO:0140999">
    <property type="term" value="F:histone H3K4 trimethyltransferase activity"/>
    <property type="evidence" value="ECO:0007669"/>
    <property type="project" value="UniProtKB-EC"/>
</dbReference>
<dbReference type="Proteomes" id="UP000597762">
    <property type="component" value="Unassembled WGS sequence"/>
</dbReference>
<dbReference type="EC" id="2.1.1.354" evidence="6"/>
<protein>
    <submittedName>
        <fullName evidence="6">SMYD</fullName>
        <ecNumber evidence="6">2.1.1.354</ecNumber>
        <ecNumber evidence="6">2.1.1.357</ecNumber>
    </submittedName>
</protein>
<dbReference type="Gene3D" id="1.25.40.970">
    <property type="match status" value="1"/>
</dbReference>
<comment type="caution">
    <text evidence="6">The sequence shown here is derived from an EMBL/GenBank/DDBJ whole genome shotgun (WGS) entry which is preliminary data.</text>
</comment>
<dbReference type="Gene3D" id="1.25.40.10">
    <property type="entry name" value="Tetratricopeptide repeat domain"/>
    <property type="match status" value="1"/>
</dbReference>
<name>A0A812B7R7_ACAPH</name>
<dbReference type="EMBL" id="CAHIKZ030000387">
    <property type="protein sequence ID" value="CAE1171665.1"/>
    <property type="molecule type" value="Genomic_DNA"/>
</dbReference>
<dbReference type="PANTHER" id="PTHR12197:SF251">
    <property type="entry name" value="EG:BACR7C10.4 PROTEIN"/>
    <property type="match status" value="1"/>
</dbReference>
<keyword evidence="3" id="KW-0862">Zinc</keyword>
<dbReference type="EC" id="2.1.1.357" evidence="6"/>
<accession>A0A812B7R7</accession>
<dbReference type="PANTHER" id="PTHR12197">
    <property type="entry name" value="HISTONE-LYSINE N-METHYLTRANSFERASE SMYD"/>
    <property type="match status" value="1"/>
</dbReference>
<dbReference type="GO" id="GO:0008270">
    <property type="term" value="F:zinc ion binding"/>
    <property type="evidence" value="ECO:0007669"/>
    <property type="project" value="UniProtKB-KW"/>
</dbReference>
<dbReference type="InterPro" id="IPR050869">
    <property type="entry name" value="H3K4_H4K5_MeTrfase"/>
</dbReference>
<proteinExistence type="predicted"/>
<dbReference type="AlphaFoldDB" id="A0A812B7R7"/>
<dbReference type="Gene3D" id="1.10.220.160">
    <property type="match status" value="1"/>
</dbReference>
<evidence type="ECO:0000256" key="2">
    <source>
        <dbReference type="ARBA" id="ARBA00022771"/>
    </source>
</evidence>
<dbReference type="Gene3D" id="6.10.140.2220">
    <property type="match status" value="1"/>
</dbReference>
<dbReference type="InterPro" id="IPR002893">
    <property type="entry name" value="Znf_MYND"/>
</dbReference>
<evidence type="ECO:0000259" key="5">
    <source>
        <dbReference type="PROSITE" id="PS50865"/>
    </source>
</evidence>